<evidence type="ECO:0008006" key="3">
    <source>
        <dbReference type="Google" id="ProtNLM"/>
    </source>
</evidence>
<dbReference type="RefSeq" id="WP_345648817.1">
    <property type="nucleotide sequence ID" value="NZ_BAABEP010000027.1"/>
</dbReference>
<keyword evidence="2" id="KW-1185">Reference proteome</keyword>
<accession>A0ABP7FHV1</accession>
<protein>
    <recommendedName>
        <fullName evidence="3">PE-PGRS family protein</fullName>
    </recommendedName>
</protein>
<comment type="caution">
    <text evidence="1">The sequence shown here is derived from an EMBL/GenBank/DDBJ whole genome shotgun (WGS) entry which is preliminary data.</text>
</comment>
<proteinExistence type="predicted"/>
<reference evidence="2" key="1">
    <citation type="journal article" date="2019" name="Int. J. Syst. Evol. Microbiol.">
        <title>The Global Catalogue of Microorganisms (GCM) 10K type strain sequencing project: providing services to taxonomists for standard genome sequencing and annotation.</title>
        <authorList>
            <consortium name="The Broad Institute Genomics Platform"/>
            <consortium name="The Broad Institute Genome Sequencing Center for Infectious Disease"/>
            <person name="Wu L."/>
            <person name="Ma J."/>
        </authorList>
    </citation>
    <scope>NUCLEOTIDE SEQUENCE [LARGE SCALE GENOMIC DNA]</scope>
    <source>
        <strain evidence="2">JCM 30846</strain>
    </source>
</reference>
<dbReference type="Proteomes" id="UP001499884">
    <property type="component" value="Unassembled WGS sequence"/>
</dbReference>
<organism evidence="1 2">
    <name type="scientific">Streptomyces tremellae</name>
    <dbReference type="NCBI Taxonomy" id="1124239"/>
    <lineage>
        <taxon>Bacteria</taxon>
        <taxon>Bacillati</taxon>
        <taxon>Actinomycetota</taxon>
        <taxon>Actinomycetes</taxon>
        <taxon>Kitasatosporales</taxon>
        <taxon>Streptomycetaceae</taxon>
        <taxon>Streptomyces</taxon>
    </lineage>
</organism>
<sequence>MKTAFPYPILAGGVALTVSKVWVDNIPLSLGLINDHERVVALHSAKRDWQEIRIHTSVTVNAEELTSGAWESVTCVVSLRNSSTNLRLAFPLRAEAPGTWRGEIEIRRGEHVGRAEIDALVVAEVDGVAGRLIGRADDRWTADLQAKQPTRDKTVRMVWRDFGRHPYLSQVRDDPWMLAAEADEPVLYLNSSVEGLRALLQGPSSGEHRAVREVMATQIAAEAWTAMFNTALYAADTEEDEVQWPGGWREEVLRRMLPDFFPDYSPAEALAELVTRRREGVSGPDLHARLMHAAGVQARRQRTVVNTARALGRVADARGEG</sequence>
<evidence type="ECO:0000313" key="2">
    <source>
        <dbReference type="Proteomes" id="UP001499884"/>
    </source>
</evidence>
<evidence type="ECO:0000313" key="1">
    <source>
        <dbReference type="EMBL" id="GAA3737761.1"/>
    </source>
</evidence>
<dbReference type="EMBL" id="BAABEP010000027">
    <property type="protein sequence ID" value="GAA3737761.1"/>
    <property type="molecule type" value="Genomic_DNA"/>
</dbReference>
<gene>
    <name evidence="1" type="ORF">GCM10023082_38780</name>
</gene>
<name>A0ABP7FHV1_9ACTN</name>